<feature type="region of interest" description="Disordered" evidence="1">
    <location>
        <begin position="78"/>
        <end position="115"/>
    </location>
</feature>
<dbReference type="Gene3D" id="3.60.10.10">
    <property type="entry name" value="Endonuclease/exonuclease/phosphatase"/>
    <property type="match status" value="1"/>
</dbReference>
<dbReference type="EMBL" id="BQNB010017887">
    <property type="protein sequence ID" value="GJT68314.1"/>
    <property type="molecule type" value="Genomic_DNA"/>
</dbReference>
<dbReference type="InterPro" id="IPR036691">
    <property type="entry name" value="Endo/exonu/phosph_ase_sf"/>
</dbReference>
<reference evidence="3" key="1">
    <citation type="journal article" date="2022" name="Int. J. Mol. Sci.">
        <title>Draft Genome of Tanacetum Coccineum: Genomic Comparison of Closely Related Tanacetum-Family Plants.</title>
        <authorList>
            <person name="Yamashiro T."/>
            <person name="Shiraishi A."/>
            <person name="Nakayama K."/>
            <person name="Satake H."/>
        </authorList>
    </citation>
    <scope>NUCLEOTIDE SEQUENCE</scope>
</reference>
<keyword evidence="3" id="KW-0808">Transferase</keyword>
<sequence>MLVTNFLDHVTASDLWKVCNNYGVVVDAFIRYKKSKAGKRFAFVRFIKVDNIDRLVTNLGTIWIRHFHLHANVHRFHRERKSSAPSHPSNADERNSSGNDSYESESFDNEEDAEDDGLQFGDKVIADNDVERVSESIGNSSFDYALSSSLGNSGGILCVWEPTLFVKDNVTSSDNFLAVMGTWVPSSSKLLIISVYAPQDLTEKKVLWDYILHLIDRWDGDCVIMGDFNKVRTEQERYGSVFNVQGANAFNSFISLASLIDLPLDGYAYTWAHKTANKMSKLDRFLVSKGLLASFPYLSALCFDRNLSGHCPILMQELSIDYIPTPFSFFHS</sequence>
<dbReference type="SUPFAM" id="SSF56219">
    <property type="entry name" value="DNase I-like"/>
    <property type="match status" value="1"/>
</dbReference>
<accession>A0ABQ5FZV1</accession>
<evidence type="ECO:0000259" key="2">
    <source>
        <dbReference type="SMART" id="SM00360"/>
    </source>
</evidence>
<dbReference type="CDD" id="cd00590">
    <property type="entry name" value="RRM_SF"/>
    <property type="match status" value="1"/>
</dbReference>
<gene>
    <name evidence="3" type="ORF">Tco_1019794</name>
</gene>
<dbReference type="InterPro" id="IPR035979">
    <property type="entry name" value="RBD_domain_sf"/>
</dbReference>
<dbReference type="SMART" id="SM00360">
    <property type="entry name" value="RRM"/>
    <property type="match status" value="1"/>
</dbReference>
<organism evidence="3 4">
    <name type="scientific">Tanacetum coccineum</name>
    <dbReference type="NCBI Taxonomy" id="301880"/>
    <lineage>
        <taxon>Eukaryota</taxon>
        <taxon>Viridiplantae</taxon>
        <taxon>Streptophyta</taxon>
        <taxon>Embryophyta</taxon>
        <taxon>Tracheophyta</taxon>
        <taxon>Spermatophyta</taxon>
        <taxon>Magnoliopsida</taxon>
        <taxon>eudicotyledons</taxon>
        <taxon>Gunneridae</taxon>
        <taxon>Pentapetalae</taxon>
        <taxon>asterids</taxon>
        <taxon>campanulids</taxon>
        <taxon>Asterales</taxon>
        <taxon>Asteraceae</taxon>
        <taxon>Asteroideae</taxon>
        <taxon>Anthemideae</taxon>
        <taxon>Anthemidinae</taxon>
        <taxon>Tanacetum</taxon>
    </lineage>
</organism>
<protein>
    <submittedName>
        <fullName evidence="3">RNA-directed DNA polymerase, eukaryota</fullName>
    </submittedName>
</protein>
<evidence type="ECO:0000313" key="4">
    <source>
        <dbReference type="Proteomes" id="UP001151760"/>
    </source>
</evidence>
<comment type="caution">
    <text evidence="3">The sequence shown here is derived from an EMBL/GenBank/DDBJ whole genome shotgun (WGS) entry which is preliminary data.</text>
</comment>
<evidence type="ECO:0000313" key="3">
    <source>
        <dbReference type="EMBL" id="GJT68314.1"/>
    </source>
</evidence>
<dbReference type="SUPFAM" id="SSF54928">
    <property type="entry name" value="RNA-binding domain, RBD"/>
    <property type="match status" value="1"/>
</dbReference>
<keyword evidence="3" id="KW-0695">RNA-directed DNA polymerase</keyword>
<reference evidence="3" key="2">
    <citation type="submission" date="2022-01" db="EMBL/GenBank/DDBJ databases">
        <authorList>
            <person name="Yamashiro T."/>
            <person name="Shiraishi A."/>
            <person name="Satake H."/>
            <person name="Nakayama K."/>
        </authorList>
    </citation>
    <scope>NUCLEOTIDE SEQUENCE</scope>
</reference>
<proteinExistence type="predicted"/>
<name>A0ABQ5FZV1_9ASTR</name>
<feature type="domain" description="RRM" evidence="2">
    <location>
        <begin position="1"/>
        <end position="72"/>
    </location>
</feature>
<feature type="compositionally biased region" description="Acidic residues" evidence="1">
    <location>
        <begin position="102"/>
        <end position="115"/>
    </location>
</feature>
<keyword evidence="4" id="KW-1185">Reference proteome</keyword>
<dbReference type="InterPro" id="IPR000504">
    <property type="entry name" value="RRM_dom"/>
</dbReference>
<dbReference type="GO" id="GO:0003964">
    <property type="term" value="F:RNA-directed DNA polymerase activity"/>
    <property type="evidence" value="ECO:0007669"/>
    <property type="project" value="UniProtKB-KW"/>
</dbReference>
<dbReference type="Gene3D" id="3.30.70.330">
    <property type="match status" value="1"/>
</dbReference>
<evidence type="ECO:0000256" key="1">
    <source>
        <dbReference type="SAM" id="MobiDB-lite"/>
    </source>
</evidence>
<keyword evidence="3" id="KW-0548">Nucleotidyltransferase</keyword>
<dbReference type="InterPro" id="IPR012677">
    <property type="entry name" value="Nucleotide-bd_a/b_plait_sf"/>
</dbReference>
<dbReference type="Proteomes" id="UP001151760">
    <property type="component" value="Unassembled WGS sequence"/>
</dbReference>
<dbReference type="Pfam" id="PF00076">
    <property type="entry name" value="RRM_1"/>
    <property type="match status" value="1"/>
</dbReference>
<dbReference type="PANTHER" id="PTHR33710">
    <property type="entry name" value="BNAC02G09200D PROTEIN"/>
    <property type="match status" value="1"/>
</dbReference>
<dbReference type="PANTHER" id="PTHR33710:SF64">
    <property type="entry name" value="ENDONUCLEASE_EXONUCLEASE_PHOSPHATASE DOMAIN-CONTAINING PROTEIN"/>
    <property type="match status" value="1"/>
</dbReference>